<feature type="coiled-coil region" evidence="1">
    <location>
        <begin position="389"/>
        <end position="444"/>
    </location>
</feature>
<dbReference type="SUPFAM" id="SSF53041">
    <property type="entry name" value="Resolvase-like"/>
    <property type="match status" value="1"/>
</dbReference>
<gene>
    <name evidence="3" type="ORF">GCM10010466_36500</name>
</gene>
<dbReference type="PROSITE" id="PS51737">
    <property type="entry name" value="RECOMBINASE_DNA_BIND"/>
    <property type="match status" value="1"/>
</dbReference>
<dbReference type="CDD" id="cd00338">
    <property type="entry name" value="Ser_Recombinase"/>
    <property type="match status" value="1"/>
</dbReference>
<keyword evidence="1" id="KW-0175">Coiled coil</keyword>
<dbReference type="SMART" id="SM00857">
    <property type="entry name" value="Resolvase"/>
    <property type="match status" value="1"/>
</dbReference>
<dbReference type="InterPro" id="IPR036162">
    <property type="entry name" value="Resolvase-like_N_sf"/>
</dbReference>
<dbReference type="RefSeq" id="WP_344860998.1">
    <property type="nucleotide sequence ID" value="NZ_BAAAUT010000028.1"/>
</dbReference>
<dbReference type="Proteomes" id="UP001500320">
    <property type="component" value="Unassembled WGS sequence"/>
</dbReference>
<protein>
    <submittedName>
        <fullName evidence="3">Recombinase family protein</fullName>
    </submittedName>
</protein>
<sequence length="511" mass="57409">MLKLAAATEGTEPVPVVSYARISADIRGDEHGVQDQHRVNRETAVRHGWTVVHEFTDNDKSAAKADVYRDEFENMLKALKAGRLPGGAAVRGVVVVANDRLARRPGDYERFVEAFTYNDGFVFADAKQRSDLYSEDVESMGLFGVVISRMEVRKMQRRMRSSHQARALQGKAVGGPRPFGWKEDRVTLDEEEAALLRQAARDFAAGTSLYGIVMDWKRRGIKTPRGNDWQARTLRAALVKPRMCGYRELRGELVRDADGDPVIGEWQPVLTPAEWLAVCEVVDGRKGHTVKRGGAVGAPLPQDYREHRYLLTGVLRCGRPVEGGGVCNALLRTKKTKDGKRHIYFCPGKDVGGCGGVGRRGDLVDFAISELVLDQMELAQYMDADDAPEWTKEQELTDTEEQLEELTRQWRARKISNSLYFGNAAALEGDIARLRAEKNRITGRAERQRVSRATDIKEIRRRWYLTEEEGGLPLSRKRAHVREMLHAVIVHPAGRGRAAFNPDLLEPVWVE</sequence>
<reference evidence="4" key="1">
    <citation type="journal article" date="2019" name="Int. J. Syst. Evol. Microbiol.">
        <title>The Global Catalogue of Microorganisms (GCM) 10K type strain sequencing project: providing services to taxonomists for standard genome sequencing and annotation.</title>
        <authorList>
            <consortium name="The Broad Institute Genomics Platform"/>
            <consortium name="The Broad Institute Genome Sequencing Center for Infectious Disease"/>
            <person name="Wu L."/>
            <person name="Ma J."/>
        </authorList>
    </citation>
    <scope>NUCLEOTIDE SEQUENCE [LARGE SCALE GENOMIC DNA]</scope>
    <source>
        <strain evidence="4">JCM 9373</strain>
    </source>
</reference>
<dbReference type="EMBL" id="BAAAUT010000028">
    <property type="protein sequence ID" value="GAA3142251.1"/>
    <property type="molecule type" value="Genomic_DNA"/>
</dbReference>
<comment type="caution">
    <text evidence="3">The sequence shown here is derived from an EMBL/GenBank/DDBJ whole genome shotgun (WGS) entry which is preliminary data.</text>
</comment>
<dbReference type="Gene3D" id="3.40.50.1390">
    <property type="entry name" value="Resolvase, N-terminal catalytic domain"/>
    <property type="match status" value="1"/>
</dbReference>
<keyword evidence="4" id="KW-1185">Reference proteome</keyword>
<dbReference type="Gene3D" id="3.90.1750.20">
    <property type="entry name" value="Putative Large Serine Recombinase, Chain B, Domain 2"/>
    <property type="match status" value="1"/>
</dbReference>
<dbReference type="PANTHER" id="PTHR30461:SF23">
    <property type="entry name" value="DNA RECOMBINASE-RELATED"/>
    <property type="match status" value="1"/>
</dbReference>
<evidence type="ECO:0000259" key="2">
    <source>
        <dbReference type="PROSITE" id="PS51737"/>
    </source>
</evidence>
<evidence type="ECO:0000313" key="4">
    <source>
        <dbReference type="Proteomes" id="UP001500320"/>
    </source>
</evidence>
<feature type="domain" description="Recombinase" evidence="2">
    <location>
        <begin position="178"/>
        <end position="288"/>
    </location>
</feature>
<dbReference type="InterPro" id="IPR050639">
    <property type="entry name" value="SSR_resolvase"/>
</dbReference>
<dbReference type="PANTHER" id="PTHR30461">
    <property type="entry name" value="DNA-INVERTASE FROM LAMBDOID PROPHAGE"/>
    <property type="match status" value="1"/>
</dbReference>
<dbReference type="InterPro" id="IPR011109">
    <property type="entry name" value="DNA_bind_recombinase_dom"/>
</dbReference>
<organism evidence="3 4">
    <name type="scientific">Planomonospora alba</name>
    <dbReference type="NCBI Taxonomy" id="161354"/>
    <lineage>
        <taxon>Bacteria</taxon>
        <taxon>Bacillati</taxon>
        <taxon>Actinomycetota</taxon>
        <taxon>Actinomycetes</taxon>
        <taxon>Streptosporangiales</taxon>
        <taxon>Streptosporangiaceae</taxon>
        <taxon>Planomonospora</taxon>
    </lineage>
</organism>
<proteinExistence type="predicted"/>
<dbReference type="Pfam" id="PF07508">
    <property type="entry name" value="Recombinase"/>
    <property type="match status" value="1"/>
</dbReference>
<name>A0ABP6NB83_9ACTN</name>
<dbReference type="Pfam" id="PF00239">
    <property type="entry name" value="Resolvase"/>
    <property type="match status" value="1"/>
</dbReference>
<dbReference type="InterPro" id="IPR006119">
    <property type="entry name" value="Resolv_N"/>
</dbReference>
<evidence type="ECO:0000256" key="1">
    <source>
        <dbReference type="SAM" id="Coils"/>
    </source>
</evidence>
<accession>A0ABP6NB83</accession>
<dbReference type="InterPro" id="IPR038109">
    <property type="entry name" value="DNA_bind_recomb_sf"/>
</dbReference>
<evidence type="ECO:0000313" key="3">
    <source>
        <dbReference type="EMBL" id="GAA3142251.1"/>
    </source>
</evidence>